<feature type="domain" description="Fibrobacter succinogenes major paralogous" evidence="2">
    <location>
        <begin position="150"/>
        <end position="305"/>
    </location>
</feature>
<dbReference type="PROSITE" id="PS51257">
    <property type="entry name" value="PROKAR_LIPOPROTEIN"/>
    <property type="match status" value="1"/>
</dbReference>
<dbReference type="NCBIfam" id="TIGR02145">
    <property type="entry name" value="Fib_succ_major"/>
    <property type="match status" value="1"/>
</dbReference>
<protein>
    <submittedName>
        <fullName evidence="4">Major paralogous domain-containing protein</fullName>
    </submittedName>
</protein>
<dbReference type="InterPro" id="IPR011871">
    <property type="entry name" value="Fib_succ_major"/>
</dbReference>
<evidence type="ECO:0000259" key="2">
    <source>
        <dbReference type="Pfam" id="PF09603"/>
    </source>
</evidence>
<feature type="compositionally biased region" description="Low complexity" evidence="1">
    <location>
        <begin position="54"/>
        <end position="68"/>
    </location>
</feature>
<dbReference type="Proteomes" id="UP000184275">
    <property type="component" value="Unassembled WGS sequence"/>
</dbReference>
<evidence type="ECO:0000313" key="4">
    <source>
        <dbReference type="EMBL" id="SHK12029.1"/>
    </source>
</evidence>
<evidence type="ECO:0000313" key="5">
    <source>
        <dbReference type="Proteomes" id="UP000184275"/>
    </source>
</evidence>
<proteinExistence type="predicted"/>
<keyword evidence="5" id="KW-1185">Reference proteome</keyword>
<feature type="compositionally biased region" description="Polar residues" evidence="1">
    <location>
        <begin position="69"/>
        <end position="81"/>
    </location>
</feature>
<feature type="compositionally biased region" description="Low complexity" evidence="1">
    <location>
        <begin position="30"/>
        <end position="45"/>
    </location>
</feature>
<evidence type="ECO:0000259" key="3">
    <source>
        <dbReference type="Pfam" id="PF18998"/>
    </source>
</evidence>
<dbReference type="EMBL" id="FRAW01000001">
    <property type="protein sequence ID" value="SHK12029.1"/>
    <property type="molecule type" value="Genomic_DNA"/>
</dbReference>
<organism evidence="4 5">
    <name type="scientific">Fibrobacter intestinalis</name>
    <dbReference type="NCBI Taxonomy" id="28122"/>
    <lineage>
        <taxon>Bacteria</taxon>
        <taxon>Pseudomonadati</taxon>
        <taxon>Fibrobacterota</taxon>
        <taxon>Fibrobacteria</taxon>
        <taxon>Fibrobacterales</taxon>
        <taxon>Fibrobacteraceae</taxon>
        <taxon>Fibrobacter</taxon>
    </lineage>
</organism>
<feature type="region of interest" description="Disordered" evidence="1">
    <location>
        <begin position="19"/>
        <end position="81"/>
    </location>
</feature>
<dbReference type="Pfam" id="PF18998">
    <property type="entry name" value="Flg_new_2"/>
    <property type="match status" value="1"/>
</dbReference>
<dbReference type="AlphaFoldDB" id="A0A1M6PVR7"/>
<dbReference type="RefSeq" id="WP_073301775.1">
    <property type="nucleotide sequence ID" value="NZ_FRAW01000001.1"/>
</dbReference>
<accession>A0A1M6PVR7</accession>
<dbReference type="Pfam" id="PF09603">
    <property type="entry name" value="Fib_succ_major"/>
    <property type="match status" value="1"/>
</dbReference>
<feature type="domain" description="Bacterial repeat" evidence="3">
    <location>
        <begin position="79"/>
        <end position="142"/>
    </location>
</feature>
<name>A0A1M6PVR7_9BACT</name>
<reference evidence="5" key="1">
    <citation type="submission" date="2016-11" db="EMBL/GenBank/DDBJ databases">
        <authorList>
            <person name="Varghese N."/>
            <person name="Submissions S."/>
        </authorList>
    </citation>
    <scope>NUCLEOTIDE SEQUENCE [LARGE SCALE GENOMIC DNA]</scope>
    <source>
        <strain evidence="5">UWOS</strain>
    </source>
</reference>
<evidence type="ECO:0000256" key="1">
    <source>
        <dbReference type="SAM" id="MobiDB-lite"/>
    </source>
</evidence>
<dbReference type="InterPro" id="IPR044060">
    <property type="entry name" value="Bacterial_rp_domain"/>
</dbReference>
<gene>
    <name evidence="4" type="ORF">SAMN05720469_101140</name>
</gene>
<sequence length="313" mass="34543">MRIFAIILAFVLISCQRETPAPTPTKKESSSSAESSSSFTSSSSERNAPPPSSSPQIKSSSSQSPVSSATEHSLTVQNASGSGTYAPQKKIPLQLIPPSQQCFAFWKVSPGRYKKNLKLLSTDSAEFLMPDADVTITAKFKPCDAKGIVVGNLRWMNRNLNVQTSSGSFCYKNQKKNCDKYGRLYDFETAQTVCPEGWRLPSDAEWESLVQFLGTGGGTKLKSKNGWQGDEESSGNGTDEIHFTAMPSGIVYEGNFMYLGAHAYFWSSTEKNSLSAYYRSLDYDSPDIYRYHNFKTAGYAVRCVQDVQSSEKK</sequence>